<dbReference type="GO" id="GO:0019216">
    <property type="term" value="P:regulation of lipid metabolic process"/>
    <property type="evidence" value="ECO:0007669"/>
    <property type="project" value="TreeGrafter"/>
</dbReference>
<dbReference type="PANTHER" id="PTHR12499:SF0">
    <property type="entry name" value="OPTIC ATROPHY 3 PROTEIN"/>
    <property type="match status" value="1"/>
</dbReference>
<evidence type="ECO:0000256" key="3">
    <source>
        <dbReference type="SAM" id="Coils"/>
    </source>
</evidence>
<dbReference type="EMBL" id="ADBJ01000036">
    <property type="protein sequence ID" value="EFA79144.1"/>
    <property type="molecule type" value="Genomic_DNA"/>
</dbReference>
<reference evidence="4 5" key="1">
    <citation type="journal article" date="2011" name="Genome Res.">
        <title>Phylogeny-wide analysis of social amoeba genomes highlights ancient origins for complex intercellular communication.</title>
        <authorList>
            <person name="Heidel A.J."/>
            <person name="Lawal H.M."/>
            <person name="Felder M."/>
            <person name="Schilde C."/>
            <person name="Helps N.R."/>
            <person name="Tunggal B."/>
            <person name="Rivero F."/>
            <person name="John U."/>
            <person name="Schleicher M."/>
            <person name="Eichinger L."/>
            <person name="Platzer M."/>
            <person name="Noegel A.A."/>
            <person name="Schaap P."/>
            <person name="Gloeckner G."/>
        </authorList>
    </citation>
    <scope>NUCLEOTIDE SEQUENCE [LARGE SCALE GENOMIC DNA]</scope>
    <source>
        <strain evidence="5">ATCC 26659 / Pp 5 / PN500</strain>
    </source>
</reference>
<proteinExistence type="inferred from homology"/>
<dbReference type="AlphaFoldDB" id="D3BHG7"/>
<accession>D3BHG7</accession>
<name>D3BHG7_HETP5</name>
<protein>
    <submittedName>
        <fullName evidence="4">Optic atrophy 3-like family protein</fullName>
    </submittedName>
</protein>
<comment type="similarity">
    <text evidence="1">Belongs to the OPA3 family.</text>
</comment>
<feature type="coiled-coil region" evidence="3">
    <location>
        <begin position="84"/>
        <end position="118"/>
    </location>
</feature>
<dbReference type="InterPro" id="IPR010754">
    <property type="entry name" value="OPA3-like"/>
</dbReference>
<dbReference type="RefSeq" id="XP_020431266.1">
    <property type="nucleotide sequence ID" value="XM_020578802.1"/>
</dbReference>
<evidence type="ECO:0000256" key="1">
    <source>
        <dbReference type="ARBA" id="ARBA00007584"/>
    </source>
</evidence>
<dbReference type="GO" id="GO:0005739">
    <property type="term" value="C:mitochondrion"/>
    <property type="evidence" value="ECO:0007669"/>
    <property type="project" value="TreeGrafter"/>
</dbReference>
<sequence length="157" mass="17165">MVLPLLKVGSLFIKSLAKPFSKQIKIVASKSPRFHASVLSGDSTRKAAQLNVNSAIDLGSEMASEFFLLSVAVGLLLFENKRSADKDKKKEETLNAKFNSLEENIRAQSDEIDLLRKQIDLLYGENNVLKGKIIESALSPSSSSSTLSSSTDNNKVY</sequence>
<dbReference type="GeneID" id="31363449"/>
<evidence type="ECO:0000256" key="2">
    <source>
        <dbReference type="ARBA" id="ARBA00023054"/>
    </source>
</evidence>
<keyword evidence="2 3" id="KW-0175">Coiled coil</keyword>
<keyword evidence="5" id="KW-1185">Reference proteome</keyword>
<dbReference type="Pfam" id="PF07047">
    <property type="entry name" value="OPA3"/>
    <property type="match status" value="1"/>
</dbReference>
<evidence type="ECO:0000313" key="4">
    <source>
        <dbReference type="EMBL" id="EFA79144.1"/>
    </source>
</evidence>
<dbReference type="InParanoid" id="D3BHG7"/>
<dbReference type="PANTHER" id="PTHR12499">
    <property type="entry name" value="OPTIC ATROPHY 3 PROTEIN OPA3"/>
    <property type="match status" value="1"/>
</dbReference>
<comment type="caution">
    <text evidence="4">The sequence shown here is derived from an EMBL/GenBank/DDBJ whole genome shotgun (WGS) entry which is preliminary data.</text>
</comment>
<dbReference type="Proteomes" id="UP000001396">
    <property type="component" value="Unassembled WGS sequence"/>
</dbReference>
<gene>
    <name evidence="4" type="primary">opa3</name>
    <name evidence="4" type="ORF">PPL_07969</name>
</gene>
<organism evidence="4 5">
    <name type="scientific">Heterostelium pallidum (strain ATCC 26659 / Pp 5 / PN500)</name>
    <name type="common">Cellular slime mold</name>
    <name type="synonym">Polysphondylium pallidum</name>
    <dbReference type="NCBI Taxonomy" id="670386"/>
    <lineage>
        <taxon>Eukaryota</taxon>
        <taxon>Amoebozoa</taxon>
        <taxon>Evosea</taxon>
        <taxon>Eumycetozoa</taxon>
        <taxon>Dictyostelia</taxon>
        <taxon>Acytosteliales</taxon>
        <taxon>Acytosteliaceae</taxon>
        <taxon>Heterostelium</taxon>
    </lineage>
</organism>
<dbReference type="FunCoup" id="D3BHG7">
    <property type="interactions" value="36"/>
</dbReference>
<evidence type="ECO:0000313" key="5">
    <source>
        <dbReference type="Proteomes" id="UP000001396"/>
    </source>
</evidence>